<feature type="transmembrane region" description="Helical" evidence="15">
    <location>
        <begin position="193"/>
        <end position="213"/>
    </location>
</feature>
<dbReference type="PRINTS" id="PR00344">
    <property type="entry name" value="BCTRLSENSOR"/>
</dbReference>
<evidence type="ECO:0000313" key="19">
    <source>
        <dbReference type="EMBL" id="ASU21890.1"/>
    </source>
</evidence>
<dbReference type="Gene3D" id="3.30.565.10">
    <property type="entry name" value="Histidine kinase-like ATPase, C-terminal domain"/>
    <property type="match status" value="1"/>
</dbReference>
<keyword evidence="6" id="KW-0808">Transferase</keyword>
<keyword evidence="4" id="KW-1003">Cell membrane</keyword>
<dbReference type="RefSeq" id="WP_094499856.1">
    <property type="nucleotide sequence ID" value="NZ_CAWNHI010000001.1"/>
</dbReference>
<dbReference type="PANTHER" id="PTHR45528">
    <property type="entry name" value="SENSOR HISTIDINE KINASE CPXA"/>
    <property type="match status" value="1"/>
</dbReference>
<dbReference type="GO" id="GO:0000155">
    <property type="term" value="F:phosphorelay sensor kinase activity"/>
    <property type="evidence" value="ECO:0007669"/>
    <property type="project" value="InterPro"/>
</dbReference>
<dbReference type="InterPro" id="IPR003594">
    <property type="entry name" value="HATPase_dom"/>
</dbReference>
<keyword evidence="5" id="KW-0597">Phosphoprotein</keyword>
<evidence type="ECO:0000256" key="1">
    <source>
        <dbReference type="ARBA" id="ARBA00000085"/>
    </source>
</evidence>
<feature type="chain" id="PRO_5012894857" description="histidine kinase" evidence="16">
    <location>
        <begin position="22"/>
        <end position="531"/>
    </location>
</feature>
<comment type="catalytic activity">
    <reaction evidence="1">
        <text>ATP + protein L-histidine = ADP + protein N-phospho-L-histidine.</text>
        <dbReference type="EC" id="2.7.13.3"/>
    </reaction>
</comment>
<dbReference type="Gene3D" id="1.10.287.130">
    <property type="match status" value="1"/>
</dbReference>
<evidence type="ECO:0000256" key="15">
    <source>
        <dbReference type="SAM" id="Phobius"/>
    </source>
</evidence>
<evidence type="ECO:0000256" key="2">
    <source>
        <dbReference type="ARBA" id="ARBA00004651"/>
    </source>
</evidence>
<proteinExistence type="predicted"/>
<evidence type="ECO:0000256" key="16">
    <source>
        <dbReference type="SAM" id="SignalP"/>
    </source>
</evidence>
<feature type="domain" description="Histidine kinase" evidence="17">
    <location>
        <begin position="306"/>
        <end position="528"/>
    </location>
</feature>
<dbReference type="EMBL" id="CP022741">
    <property type="protein sequence ID" value="ASU21890.1"/>
    <property type="molecule type" value="Genomic_DNA"/>
</dbReference>
<evidence type="ECO:0000256" key="12">
    <source>
        <dbReference type="ARBA" id="ARBA00023012"/>
    </source>
</evidence>
<keyword evidence="14" id="KW-0175">Coiled coil</keyword>
<dbReference type="SMART" id="SM00387">
    <property type="entry name" value="HATPase_c"/>
    <property type="match status" value="1"/>
</dbReference>
<keyword evidence="13 15" id="KW-0472">Membrane</keyword>
<accession>A0A223MWB1</accession>
<evidence type="ECO:0000256" key="11">
    <source>
        <dbReference type="ARBA" id="ARBA00022989"/>
    </source>
</evidence>
<evidence type="ECO:0000256" key="14">
    <source>
        <dbReference type="SAM" id="Coils"/>
    </source>
</evidence>
<feature type="coiled-coil region" evidence="14">
    <location>
        <begin position="279"/>
        <end position="306"/>
    </location>
</feature>
<dbReference type="PROSITE" id="PS50885">
    <property type="entry name" value="HAMP"/>
    <property type="match status" value="1"/>
</dbReference>
<evidence type="ECO:0000256" key="13">
    <source>
        <dbReference type="ARBA" id="ARBA00023136"/>
    </source>
</evidence>
<dbReference type="Pfam" id="PF00512">
    <property type="entry name" value="HisKA"/>
    <property type="match status" value="1"/>
</dbReference>
<dbReference type="CDD" id="cd00082">
    <property type="entry name" value="HisKA"/>
    <property type="match status" value="1"/>
</dbReference>
<dbReference type="GO" id="GO:0005886">
    <property type="term" value="C:plasma membrane"/>
    <property type="evidence" value="ECO:0007669"/>
    <property type="project" value="UniProtKB-SubCell"/>
</dbReference>
<comment type="subcellular location">
    <subcellularLocation>
        <location evidence="2">Cell membrane</location>
        <topology evidence="2">Multi-pass membrane protein</topology>
    </subcellularLocation>
</comment>
<evidence type="ECO:0000313" key="20">
    <source>
        <dbReference type="Proteomes" id="UP000215148"/>
    </source>
</evidence>
<dbReference type="InterPro" id="IPR005467">
    <property type="entry name" value="His_kinase_dom"/>
</dbReference>
<name>A0A223MWB1_9VIBR</name>
<evidence type="ECO:0000256" key="8">
    <source>
        <dbReference type="ARBA" id="ARBA00022741"/>
    </source>
</evidence>
<evidence type="ECO:0000256" key="3">
    <source>
        <dbReference type="ARBA" id="ARBA00012438"/>
    </source>
</evidence>
<keyword evidence="10" id="KW-0067">ATP-binding</keyword>
<keyword evidence="16" id="KW-0732">Signal</keyword>
<dbReference type="InterPro" id="IPR003660">
    <property type="entry name" value="HAMP_dom"/>
</dbReference>
<keyword evidence="20" id="KW-1185">Reference proteome</keyword>
<reference evidence="19 20" key="1">
    <citation type="submission" date="2017-08" db="EMBL/GenBank/DDBJ databases">
        <title>The Vibrio qinghaiensis sp.-Q67 is a luminous bacteria isolated firstly from Qinghai lake, Qinghai province, China, which has been proved to be very sensitive to detect environmental and food pollutants. Therefore, complete genome analysis of V. qinghaiensis sp.-Q67 highlights the potential application of this strain on detection of hazards in the contaminated environments.</title>
        <authorList>
            <person name="Gong L."/>
        </authorList>
    </citation>
    <scope>NUCLEOTIDE SEQUENCE [LARGE SCALE GENOMIC DNA]</scope>
    <source>
        <strain evidence="19 20">Q67</strain>
    </source>
</reference>
<evidence type="ECO:0000259" key="18">
    <source>
        <dbReference type="PROSITE" id="PS50885"/>
    </source>
</evidence>
<dbReference type="InterPro" id="IPR036097">
    <property type="entry name" value="HisK_dim/P_sf"/>
</dbReference>
<keyword evidence="11 15" id="KW-1133">Transmembrane helix</keyword>
<evidence type="ECO:0000256" key="10">
    <source>
        <dbReference type="ARBA" id="ARBA00022840"/>
    </source>
</evidence>
<dbReference type="CDD" id="cd06225">
    <property type="entry name" value="HAMP"/>
    <property type="match status" value="1"/>
</dbReference>
<dbReference type="GO" id="GO:0005524">
    <property type="term" value="F:ATP binding"/>
    <property type="evidence" value="ECO:0007669"/>
    <property type="project" value="UniProtKB-KW"/>
</dbReference>
<sequence>MFRYQLSLVLALLLTLILAQAGTSLWSNNVANEHIQRGQISNQILQSFMQLSTEKQQLKIWLAEYLLTKDGSTLKRDMRFSKIEDLLSELYLLTEQAQQHGITNQDFAEITQQIKVISLFETNFGRLKTALRSWEIAKITDNNDRWLLLSDTFDKVDNTDLRQLLNQAISLQKQRTARYEAAAMKSLSDVENVIVTLSLLGVVFGLLLGGWLLRTLSKPLAELLKSTSALEQGHLNHRVSVSGPSELRTLAQHFNYMAQSLENAQQKEIASRQLIEREVAARTQELANALETLEQAKRQQKEFFANVSHELRTPATAILGEAQITLRSRQNSDEEYRQTLQRINESATHLSYRIDDLLLLIRQDEKLFQPTLIPITLESLWQSVTRQATLLTHAHQVQLECLHPQQANWQARIFHTDLDKLLMTVRIIVDNALRYDPHHQPITLTLLVEPQQFHLQLQDHGIGIDQEDLAQIFQRYFRSENGKRYRPDGLGIGLTLAYNIVQQQRGTIAFQSQLAQGTTVTLTFELEEEEL</sequence>
<evidence type="ECO:0000256" key="9">
    <source>
        <dbReference type="ARBA" id="ARBA00022777"/>
    </source>
</evidence>
<evidence type="ECO:0000256" key="4">
    <source>
        <dbReference type="ARBA" id="ARBA00022475"/>
    </source>
</evidence>
<evidence type="ECO:0000256" key="5">
    <source>
        <dbReference type="ARBA" id="ARBA00022553"/>
    </source>
</evidence>
<dbReference type="Pfam" id="PF00672">
    <property type="entry name" value="HAMP"/>
    <property type="match status" value="1"/>
</dbReference>
<feature type="signal peptide" evidence="16">
    <location>
        <begin position="1"/>
        <end position="21"/>
    </location>
</feature>
<feature type="domain" description="HAMP" evidence="18">
    <location>
        <begin position="214"/>
        <end position="266"/>
    </location>
</feature>
<dbReference type="InterPro" id="IPR036890">
    <property type="entry name" value="HATPase_C_sf"/>
</dbReference>
<keyword evidence="12" id="KW-0902">Two-component regulatory system</keyword>
<dbReference type="SUPFAM" id="SSF47384">
    <property type="entry name" value="Homodimeric domain of signal transducing histidine kinase"/>
    <property type="match status" value="1"/>
</dbReference>
<dbReference type="Pfam" id="PF02518">
    <property type="entry name" value="HATPase_c"/>
    <property type="match status" value="1"/>
</dbReference>
<evidence type="ECO:0000256" key="7">
    <source>
        <dbReference type="ARBA" id="ARBA00022692"/>
    </source>
</evidence>
<dbReference type="SMART" id="SM00388">
    <property type="entry name" value="HisKA"/>
    <property type="match status" value="1"/>
</dbReference>
<protein>
    <recommendedName>
        <fullName evidence="3">histidine kinase</fullName>
        <ecNumber evidence="3">2.7.13.3</ecNumber>
    </recommendedName>
</protein>
<dbReference type="AlphaFoldDB" id="A0A223MWB1"/>
<dbReference type="InterPro" id="IPR003661">
    <property type="entry name" value="HisK_dim/P_dom"/>
</dbReference>
<dbReference type="SMART" id="SM00304">
    <property type="entry name" value="HAMP"/>
    <property type="match status" value="1"/>
</dbReference>
<evidence type="ECO:0000259" key="17">
    <source>
        <dbReference type="PROSITE" id="PS50109"/>
    </source>
</evidence>
<keyword evidence="7 15" id="KW-0812">Transmembrane</keyword>
<keyword evidence="9 19" id="KW-0418">Kinase</keyword>
<dbReference type="PANTHER" id="PTHR45528:SF1">
    <property type="entry name" value="SENSOR HISTIDINE KINASE CPXA"/>
    <property type="match status" value="1"/>
</dbReference>
<dbReference type="EC" id="2.7.13.3" evidence="3"/>
<dbReference type="PROSITE" id="PS50109">
    <property type="entry name" value="HIS_KIN"/>
    <property type="match status" value="1"/>
</dbReference>
<dbReference type="KEGG" id="vqi:CCZ37_04475"/>
<dbReference type="InterPro" id="IPR004358">
    <property type="entry name" value="Sig_transdc_His_kin-like_C"/>
</dbReference>
<dbReference type="Proteomes" id="UP000215148">
    <property type="component" value="Chromosome 1"/>
</dbReference>
<evidence type="ECO:0000256" key="6">
    <source>
        <dbReference type="ARBA" id="ARBA00022679"/>
    </source>
</evidence>
<dbReference type="Gene3D" id="6.10.340.10">
    <property type="match status" value="1"/>
</dbReference>
<dbReference type="SUPFAM" id="SSF55874">
    <property type="entry name" value="ATPase domain of HSP90 chaperone/DNA topoisomerase II/histidine kinase"/>
    <property type="match status" value="1"/>
</dbReference>
<keyword evidence="8" id="KW-0547">Nucleotide-binding</keyword>
<organism evidence="19 20">
    <name type="scientific">Vibrio qinghaiensis</name>
    <dbReference type="NCBI Taxonomy" id="2025808"/>
    <lineage>
        <taxon>Bacteria</taxon>
        <taxon>Pseudomonadati</taxon>
        <taxon>Pseudomonadota</taxon>
        <taxon>Gammaproteobacteria</taxon>
        <taxon>Vibrionales</taxon>
        <taxon>Vibrionaceae</taxon>
        <taxon>Vibrio</taxon>
    </lineage>
</organism>
<gene>
    <name evidence="19" type="ORF">CCZ37_04475</name>
</gene>
<dbReference type="InterPro" id="IPR050398">
    <property type="entry name" value="HssS/ArlS-like"/>
</dbReference>
<dbReference type="SUPFAM" id="SSF158472">
    <property type="entry name" value="HAMP domain-like"/>
    <property type="match status" value="1"/>
</dbReference>